<dbReference type="EMBL" id="MLJW01000256">
    <property type="protein sequence ID" value="OIQ91547.1"/>
    <property type="molecule type" value="Genomic_DNA"/>
</dbReference>
<organism evidence="2">
    <name type="scientific">mine drainage metagenome</name>
    <dbReference type="NCBI Taxonomy" id="410659"/>
    <lineage>
        <taxon>unclassified sequences</taxon>
        <taxon>metagenomes</taxon>
        <taxon>ecological metagenomes</taxon>
    </lineage>
</organism>
<comment type="caution">
    <text evidence="2">The sequence shown here is derived from an EMBL/GenBank/DDBJ whole genome shotgun (WGS) entry which is preliminary data.</text>
</comment>
<accession>A0A1J5RPW8</accession>
<evidence type="ECO:0000259" key="1">
    <source>
        <dbReference type="Pfam" id="PF22308"/>
    </source>
</evidence>
<proteinExistence type="predicted"/>
<gene>
    <name evidence="2" type="ORF">GALL_265580</name>
</gene>
<feature type="domain" description="DUF6969" evidence="1">
    <location>
        <begin position="64"/>
        <end position="249"/>
    </location>
</feature>
<sequence length="264" mass="29907">MRAGVEEEVEQSLRAVELSVEHELPMSASPPRSPGDARVAAQVSLGRAELVAALRAAPRRRLREAAERMLDDIERDMRKGRSVLSELLGRRAAFEVWKHYPTRDAVDAHSGYRFYYHAHEQRSAGEHGHFHVFAPLPPHAGEPDYVHLVGLSVDARGFPLRVFTTNQWVTAERWTPAPRILRALERLDLGHARPARVARWVQDSTRLFAPQIAAVVRRRDARIAQRAARLGEDGARQDRRTHIVSQCRVDLSRQFEFLEAAGFA</sequence>
<reference evidence="2" key="1">
    <citation type="submission" date="2016-10" db="EMBL/GenBank/DDBJ databases">
        <title>Sequence of Gallionella enrichment culture.</title>
        <authorList>
            <person name="Poehlein A."/>
            <person name="Muehling M."/>
            <person name="Daniel R."/>
        </authorList>
    </citation>
    <scope>NUCLEOTIDE SEQUENCE</scope>
</reference>
<evidence type="ECO:0000313" key="2">
    <source>
        <dbReference type="EMBL" id="OIQ91547.1"/>
    </source>
</evidence>
<name>A0A1J5RPW8_9ZZZZ</name>
<dbReference type="AlphaFoldDB" id="A0A1J5RPW8"/>
<dbReference type="Pfam" id="PF22308">
    <property type="entry name" value="DUF6969"/>
    <property type="match status" value="1"/>
</dbReference>
<protein>
    <recommendedName>
        <fullName evidence="1">DUF6969 domain-containing protein</fullName>
    </recommendedName>
</protein>
<dbReference type="InterPro" id="IPR054242">
    <property type="entry name" value="DUF6969"/>
</dbReference>